<dbReference type="PATRIC" id="fig|1605367.3.peg.3103"/>
<feature type="domain" description="Lantibiotic dehydratase N-terminal" evidence="2">
    <location>
        <begin position="34"/>
        <end position="651"/>
    </location>
</feature>
<comment type="caution">
    <text evidence="4">The sequence shown here is derived from an EMBL/GenBank/DDBJ whole genome shotgun (WGS) entry which is preliminary data.</text>
</comment>
<evidence type="ECO:0000313" key="4">
    <source>
        <dbReference type="EMBL" id="KPM48654.1"/>
    </source>
</evidence>
<dbReference type="InterPro" id="IPR023809">
    <property type="entry name" value="Thiopep_bacteriocin_synth_dom"/>
</dbReference>
<feature type="domain" description="Thiopeptide-type bacteriocin biosynthesis" evidence="3">
    <location>
        <begin position="727"/>
        <end position="985"/>
    </location>
</feature>
<dbReference type="NCBIfam" id="TIGR03891">
    <property type="entry name" value="thiopep_ocin"/>
    <property type="match status" value="1"/>
</dbReference>
<evidence type="ECO:0000256" key="1">
    <source>
        <dbReference type="SAM" id="Coils"/>
    </source>
</evidence>
<name>A0A0P7BN26_9BACT</name>
<organism evidence="4 5">
    <name type="scientific">Jiulongibacter sediminis</name>
    <dbReference type="NCBI Taxonomy" id="1605367"/>
    <lineage>
        <taxon>Bacteria</taxon>
        <taxon>Pseudomonadati</taxon>
        <taxon>Bacteroidota</taxon>
        <taxon>Cytophagia</taxon>
        <taxon>Cytophagales</taxon>
        <taxon>Leadbetterellaceae</taxon>
        <taxon>Jiulongibacter</taxon>
    </lineage>
</organism>
<keyword evidence="5" id="KW-1185">Reference proteome</keyword>
<keyword evidence="1" id="KW-0175">Coiled coil</keyword>
<accession>A0A0P7BN26</accession>
<dbReference type="STRING" id="1605367.AFM12_08610"/>
<dbReference type="Pfam" id="PF04738">
    <property type="entry name" value="Lant_dehydr_N"/>
    <property type="match status" value="1"/>
</dbReference>
<dbReference type="RefSeq" id="WP_055146692.1">
    <property type="nucleotide sequence ID" value="NZ_JXSZ01000006.1"/>
</dbReference>
<gene>
    <name evidence="4" type="ORF">AFM12_08610</name>
</gene>
<dbReference type="EMBL" id="LGTQ01000006">
    <property type="protein sequence ID" value="KPM48654.1"/>
    <property type="molecule type" value="Genomic_DNA"/>
</dbReference>
<dbReference type="Pfam" id="PF14028">
    <property type="entry name" value="Lant_dehydr_C"/>
    <property type="match status" value="1"/>
</dbReference>
<dbReference type="OrthoDB" id="1273722at2"/>
<sequence>MNLTRFYPSLILRTPTLPEIQRLEEKDVLEKLKEPEFLEAVYIASPNLYYSITNLDALSGKDYRNTLFSAAKYILRASGRCTPFGLFSGVGLCDWGETTNLKVKPKTSRATRFDMSFLCSVQKRLEEDISVKKNLKYFPNSSIYRLGGQLRYVEYSQSSGKRSYQVSAIEENELIDEVFRKIGEGLTFDQAVLVIRNCGFEKDESEEFIEVLIGNQILVSELEPSATGNGYFEKLLESASGTSYFDPLQKLQELLSQLDQRKVNAEQNFKEIYDQIEDLGFPYSHKALFQVTSFQDIRGTVNKSYEDELLEVVDLLGRCSFLKTSNSLGKFAEEFYRRYEEQEIPLLEVLDDEIGIGFGNNSDFVAPLLEGVISDKGSFKPDLKIVASEYKMFQNLLRNEEYEIPLIEFIDCVENEVSLAPTYSLIFRLIEKNKLLFEMAGGSSALNLSARFAEANEELRQKLIKIAEDEQESSESVLAEIVHFPQEEVGNIIYRPAFRKYEIPFLAHSDATKGSQIAARDLMVSVKGDNIILRDKVSGRSVVPRLSNAHNFAFQSLPLYQFLGELQTQGFQNGLQFGWPSWAEEFPFLPRVSHKNVIVKRAEWNLNEDDILGIQKITSIEKFEAWRLKRNIPDKVIIVEGDNELVIFFHSDFVLDLFRNEIKNKKKVKLLEYLGHSGHITDFDSKKIFANQMVGWVNSGGQINESKVPEKPSGETVKRIWDPGSEWLYFKLYCSEKTADKILINTIYPLVRDLKSKELVNIWHFVRFNDPDSHLRIRFLIKSREDFSAVMGVVQESLKGFLNDRFIQKVQLESYHRELERYGAKNIEIAEAIHDLDSGFISYLLSQFEGDEREEFRWKAAIKMVDLYLSAFNYTSQQQKYELAERNRRALLNEFRVSKSEKRQLDQKFRLKRQLIEDILTSGENEIYDDFSRRLGSLLEGLEEATDLIKDNLVSTFIHMSINRFILTEPRRHEMIIYDMISRFYRSAIAKMK</sequence>
<dbReference type="Proteomes" id="UP000050454">
    <property type="component" value="Unassembled WGS sequence"/>
</dbReference>
<proteinExistence type="predicted"/>
<protein>
    <recommendedName>
        <fullName evidence="6">Lantibiotic dehydratase</fullName>
    </recommendedName>
</protein>
<evidence type="ECO:0000313" key="5">
    <source>
        <dbReference type="Proteomes" id="UP000050454"/>
    </source>
</evidence>
<feature type="coiled-coil region" evidence="1">
    <location>
        <begin position="248"/>
        <end position="275"/>
    </location>
</feature>
<dbReference type="InterPro" id="IPR006827">
    <property type="entry name" value="Lant_deHydtase_N"/>
</dbReference>
<evidence type="ECO:0008006" key="6">
    <source>
        <dbReference type="Google" id="ProtNLM"/>
    </source>
</evidence>
<evidence type="ECO:0000259" key="2">
    <source>
        <dbReference type="Pfam" id="PF04738"/>
    </source>
</evidence>
<reference evidence="4 5" key="1">
    <citation type="submission" date="2015-07" db="EMBL/GenBank/DDBJ databases">
        <title>The draft genome sequence of Leadbetterella sp. JN14-9.</title>
        <authorList>
            <person name="Liu Y."/>
            <person name="Du J."/>
            <person name="Shao Z."/>
        </authorList>
    </citation>
    <scope>NUCLEOTIDE SEQUENCE [LARGE SCALE GENOMIC DNA]</scope>
    <source>
        <strain evidence="4 5">JN14-9</strain>
    </source>
</reference>
<dbReference type="AlphaFoldDB" id="A0A0P7BN26"/>
<evidence type="ECO:0000259" key="3">
    <source>
        <dbReference type="Pfam" id="PF14028"/>
    </source>
</evidence>